<gene>
    <name evidence="1" type="ORF">MNBD_GAMMA18-496</name>
</gene>
<proteinExistence type="predicted"/>
<reference evidence="1" key="1">
    <citation type="submission" date="2018-06" db="EMBL/GenBank/DDBJ databases">
        <authorList>
            <person name="Zhirakovskaya E."/>
        </authorList>
    </citation>
    <scope>NUCLEOTIDE SEQUENCE</scope>
</reference>
<sequence length="30" mass="3727">KLILNYRKYRDITEMILNLNIKIFKESSRN</sequence>
<protein>
    <submittedName>
        <fullName evidence="1">Uncharacterized protein</fullName>
    </submittedName>
</protein>
<dbReference type="EMBL" id="UOFP01000194">
    <property type="protein sequence ID" value="VAW87719.1"/>
    <property type="molecule type" value="Genomic_DNA"/>
</dbReference>
<organism evidence="1">
    <name type="scientific">hydrothermal vent metagenome</name>
    <dbReference type="NCBI Taxonomy" id="652676"/>
    <lineage>
        <taxon>unclassified sequences</taxon>
        <taxon>metagenomes</taxon>
        <taxon>ecological metagenomes</taxon>
    </lineage>
</organism>
<accession>A0A3B0ZNL1</accession>
<name>A0A3B0ZNL1_9ZZZZ</name>
<dbReference type="AlphaFoldDB" id="A0A3B0ZNL1"/>
<feature type="non-terminal residue" evidence="1">
    <location>
        <position position="1"/>
    </location>
</feature>
<evidence type="ECO:0000313" key="1">
    <source>
        <dbReference type="EMBL" id="VAW87719.1"/>
    </source>
</evidence>